<accession>A0A5C3M2L6</accession>
<dbReference type="GO" id="GO:0004497">
    <property type="term" value="F:monooxygenase activity"/>
    <property type="evidence" value="ECO:0007669"/>
    <property type="project" value="UniProtKB-KW"/>
</dbReference>
<protein>
    <recommendedName>
        <fullName evidence="7">FAD-binding domain-containing protein</fullName>
    </recommendedName>
</protein>
<dbReference type="SUPFAM" id="SSF54373">
    <property type="entry name" value="FAD-linked reductases, C-terminal domain"/>
    <property type="match status" value="1"/>
</dbReference>
<feature type="domain" description="FAD-binding" evidence="7">
    <location>
        <begin position="114"/>
        <end position="340"/>
    </location>
</feature>
<keyword evidence="5" id="KW-0503">Monooxygenase</keyword>
<dbReference type="AlphaFoldDB" id="A0A5C3M2L6"/>
<name>A0A5C3M2L6_9AGAR</name>
<dbReference type="PRINTS" id="PR00420">
    <property type="entry name" value="RNGMNOXGNASE"/>
</dbReference>
<dbReference type="STRING" id="68775.A0A5C3M2L6"/>
<keyword evidence="4" id="KW-0560">Oxidoreductase</keyword>
<proteinExistence type="inferred from homology"/>
<evidence type="ECO:0000313" key="8">
    <source>
        <dbReference type="EMBL" id="TFK39649.1"/>
    </source>
</evidence>
<evidence type="ECO:0000313" key="9">
    <source>
        <dbReference type="Proteomes" id="UP000308652"/>
    </source>
</evidence>
<dbReference type="InterPro" id="IPR002938">
    <property type="entry name" value="FAD-bd"/>
</dbReference>
<dbReference type="InterPro" id="IPR036188">
    <property type="entry name" value="FAD/NAD-bd_sf"/>
</dbReference>
<organism evidence="8 9">
    <name type="scientific">Crucibulum laeve</name>
    <dbReference type="NCBI Taxonomy" id="68775"/>
    <lineage>
        <taxon>Eukaryota</taxon>
        <taxon>Fungi</taxon>
        <taxon>Dikarya</taxon>
        <taxon>Basidiomycota</taxon>
        <taxon>Agaricomycotina</taxon>
        <taxon>Agaricomycetes</taxon>
        <taxon>Agaricomycetidae</taxon>
        <taxon>Agaricales</taxon>
        <taxon>Agaricineae</taxon>
        <taxon>Nidulariaceae</taxon>
        <taxon>Crucibulum</taxon>
    </lineage>
</organism>
<dbReference type="PANTHER" id="PTHR13789">
    <property type="entry name" value="MONOOXYGENASE"/>
    <property type="match status" value="1"/>
</dbReference>
<dbReference type="OrthoDB" id="9993796at2759"/>
<dbReference type="InterPro" id="IPR050493">
    <property type="entry name" value="FAD-dep_Monooxygenase_BioMet"/>
</dbReference>
<evidence type="ECO:0000256" key="4">
    <source>
        <dbReference type="ARBA" id="ARBA00023002"/>
    </source>
</evidence>
<keyword evidence="2" id="KW-0285">Flavoprotein</keyword>
<evidence type="ECO:0000256" key="6">
    <source>
        <dbReference type="SAM" id="MobiDB-lite"/>
    </source>
</evidence>
<dbReference type="Proteomes" id="UP000308652">
    <property type="component" value="Unassembled WGS sequence"/>
</dbReference>
<reference evidence="8 9" key="1">
    <citation type="journal article" date="2019" name="Nat. Ecol. Evol.">
        <title>Megaphylogeny resolves global patterns of mushroom evolution.</title>
        <authorList>
            <person name="Varga T."/>
            <person name="Krizsan K."/>
            <person name="Foldi C."/>
            <person name="Dima B."/>
            <person name="Sanchez-Garcia M."/>
            <person name="Sanchez-Ramirez S."/>
            <person name="Szollosi G.J."/>
            <person name="Szarkandi J.G."/>
            <person name="Papp V."/>
            <person name="Albert L."/>
            <person name="Andreopoulos W."/>
            <person name="Angelini C."/>
            <person name="Antonin V."/>
            <person name="Barry K.W."/>
            <person name="Bougher N.L."/>
            <person name="Buchanan P."/>
            <person name="Buyck B."/>
            <person name="Bense V."/>
            <person name="Catcheside P."/>
            <person name="Chovatia M."/>
            <person name="Cooper J."/>
            <person name="Damon W."/>
            <person name="Desjardin D."/>
            <person name="Finy P."/>
            <person name="Geml J."/>
            <person name="Haridas S."/>
            <person name="Hughes K."/>
            <person name="Justo A."/>
            <person name="Karasinski D."/>
            <person name="Kautmanova I."/>
            <person name="Kiss B."/>
            <person name="Kocsube S."/>
            <person name="Kotiranta H."/>
            <person name="LaButti K.M."/>
            <person name="Lechner B.E."/>
            <person name="Liimatainen K."/>
            <person name="Lipzen A."/>
            <person name="Lukacs Z."/>
            <person name="Mihaltcheva S."/>
            <person name="Morgado L.N."/>
            <person name="Niskanen T."/>
            <person name="Noordeloos M.E."/>
            <person name="Ohm R.A."/>
            <person name="Ortiz-Santana B."/>
            <person name="Ovrebo C."/>
            <person name="Racz N."/>
            <person name="Riley R."/>
            <person name="Savchenko A."/>
            <person name="Shiryaev A."/>
            <person name="Soop K."/>
            <person name="Spirin V."/>
            <person name="Szebenyi C."/>
            <person name="Tomsovsky M."/>
            <person name="Tulloss R.E."/>
            <person name="Uehling J."/>
            <person name="Grigoriev I.V."/>
            <person name="Vagvolgyi C."/>
            <person name="Papp T."/>
            <person name="Martin F.M."/>
            <person name="Miettinen O."/>
            <person name="Hibbett D.S."/>
            <person name="Nagy L.G."/>
        </authorList>
    </citation>
    <scope>NUCLEOTIDE SEQUENCE [LARGE SCALE GENOMIC DNA]</scope>
    <source>
        <strain evidence="8 9">CBS 166.37</strain>
    </source>
</reference>
<evidence type="ECO:0000256" key="1">
    <source>
        <dbReference type="ARBA" id="ARBA00007992"/>
    </source>
</evidence>
<dbReference type="GO" id="GO:0071949">
    <property type="term" value="F:FAD binding"/>
    <property type="evidence" value="ECO:0007669"/>
    <property type="project" value="InterPro"/>
</dbReference>
<dbReference type="Gene3D" id="3.50.50.60">
    <property type="entry name" value="FAD/NAD(P)-binding domain"/>
    <property type="match status" value="1"/>
</dbReference>
<dbReference type="EMBL" id="ML213599">
    <property type="protein sequence ID" value="TFK39649.1"/>
    <property type="molecule type" value="Genomic_DNA"/>
</dbReference>
<evidence type="ECO:0000256" key="2">
    <source>
        <dbReference type="ARBA" id="ARBA00022630"/>
    </source>
</evidence>
<dbReference type="SUPFAM" id="SSF51905">
    <property type="entry name" value="FAD/NAD(P)-binding domain"/>
    <property type="match status" value="1"/>
</dbReference>
<feature type="region of interest" description="Disordered" evidence="6">
    <location>
        <begin position="117"/>
        <end position="142"/>
    </location>
</feature>
<keyword evidence="3" id="KW-0274">FAD</keyword>
<keyword evidence="9" id="KW-1185">Reference proteome</keyword>
<gene>
    <name evidence="8" type="ORF">BDQ12DRAFT_682150</name>
</gene>
<dbReference type="Pfam" id="PF01494">
    <property type="entry name" value="FAD_binding_3"/>
    <property type="match status" value="1"/>
</dbReference>
<evidence type="ECO:0000259" key="7">
    <source>
        <dbReference type="Pfam" id="PF01494"/>
    </source>
</evidence>
<dbReference type="PANTHER" id="PTHR13789:SF236">
    <property type="entry name" value="MONOOXYGENASE, PUTATIVE (AFU_ORTHOLOGUE AFUA_6G12060)-RELATED"/>
    <property type="match status" value="1"/>
</dbReference>
<evidence type="ECO:0000256" key="5">
    <source>
        <dbReference type="ARBA" id="ARBA00023033"/>
    </source>
</evidence>
<evidence type="ECO:0000256" key="3">
    <source>
        <dbReference type="ARBA" id="ARBA00022827"/>
    </source>
</evidence>
<sequence length="427" mass="47449">MLISLLSFSILHHPLSNLRLLILIRCSRTFTLKHNTVFTYSLRRLWPICGHAASLKIHDLPGTLLHTQPLPVTEFGAHAYNGRRGEMHTVLLEHALQLGVKVRWGVEVGSYWESGAATRNETRHEGQETDGPGSDAGIPSEAESGRAGVVLTSSERLEADVVVAADGVWSTARGYVLGYLDRPKSSGYAIYRAWFNAQDHGIDKDPLTDFMCKGEDVVYAWIGLDVHFITSCSQNGTAISCVLTHRDTSDIPESYSLPGSKPDVLRIVRDWDPRCAAVLSKAPHFVDWKLVYRDPLPTWISKGGRVLLVGDAAHPFLPTSIQGASQAIEDGVALAVTLQLAGKRKVPLAVKAWEHIRYERVRLAQLIGESTRDKWHTAAPRKQGADIYLPRPEWLFAFDVEKDAYEVYAQVSQKIEEQGYTMPVLPL</sequence>
<comment type="similarity">
    <text evidence="1">Belongs to the paxM FAD-dependent monooxygenase family.</text>
</comment>